<dbReference type="AlphaFoldDB" id="A0AA88YHN4"/>
<proteinExistence type="predicted"/>
<evidence type="ECO:0000313" key="1">
    <source>
        <dbReference type="EMBL" id="KAK3105745.1"/>
    </source>
</evidence>
<dbReference type="EMBL" id="VSWD01000003">
    <property type="protein sequence ID" value="KAK3105745.1"/>
    <property type="molecule type" value="Genomic_DNA"/>
</dbReference>
<sequence length="121" mass="14537">MLLSCNHFRMWIRAVWTEGDHEEEGVVPACWVKNKMLYWPPGVNAERAMKEKKEPSEKWKKFPVVKIKLQSDDRNECEDYDWTTTQEVEVETEDEMSQRKRKKKKTFDDFITEQGILPKLK</sequence>
<organism evidence="1 2">
    <name type="scientific">Pinctada imbricata</name>
    <name type="common">Atlantic pearl-oyster</name>
    <name type="synonym">Pinctada martensii</name>
    <dbReference type="NCBI Taxonomy" id="66713"/>
    <lineage>
        <taxon>Eukaryota</taxon>
        <taxon>Metazoa</taxon>
        <taxon>Spiralia</taxon>
        <taxon>Lophotrochozoa</taxon>
        <taxon>Mollusca</taxon>
        <taxon>Bivalvia</taxon>
        <taxon>Autobranchia</taxon>
        <taxon>Pteriomorphia</taxon>
        <taxon>Pterioida</taxon>
        <taxon>Pterioidea</taxon>
        <taxon>Pteriidae</taxon>
        <taxon>Pinctada</taxon>
    </lineage>
</organism>
<reference evidence="1" key="1">
    <citation type="submission" date="2019-08" db="EMBL/GenBank/DDBJ databases">
        <title>The improved chromosome-level genome for the pearl oyster Pinctada fucata martensii using PacBio sequencing and Hi-C.</title>
        <authorList>
            <person name="Zheng Z."/>
        </authorList>
    </citation>
    <scope>NUCLEOTIDE SEQUENCE</scope>
    <source>
        <strain evidence="1">ZZ-2019</strain>
        <tissue evidence="1">Adductor muscle</tissue>
    </source>
</reference>
<gene>
    <name evidence="1" type="ORF">FSP39_004720</name>
</gene>
<accession>A0AA88YHN4</accession>
<protein>
    <submittedName>
        <fullName evidence="1">Uncharacterized protein</fullName>
    </submittedName>
</protein>
<dbReference type="Proteomes" id="UP001186944">
    <property type="component" value="Unassembled WGS sequence"/>
</dbReference>
<evidence type="ECO:0000313" key="2">
    <source>
        <dbReference type="Proteomes" id="UP001186944"/>
    </source>
</evidence>
<comment type="caution">
    <text evidence="1">The sequence shown here is derived from an EMBL/GenBank/DDBJ whole genome shotgun (WGS) entry which is preliminary data.</text>
</comment>
<keyword evidence="2" id="KW-1185">Reference proteome</keyword>
<name>A0AA88YHN4_PINIB</name>